<dbReference type="PANTHER" id="PTHR43285:SF3">
    <property type="entry name" value="SLL1634 PROTEIN"/>
    <property type="match status" value="1"/>
</dbReference>
<dbReference type="AlphaFoldDB" id="A0A1Z3HPD2"/>
<dbReference type="EMBL" id="CP021983">
    <property type="protein sequence ID" value="ASC72161.1"/>
    <property type="molecule type" value="Genomic_DNA"/>
</dbReference>
<reference evidence="6 7" key="1">
    <citation type="journal article" date="2016" name="Biochim. Biophys. Acta">
        <title>Characterization of red-shifted phycobilisomes isolated from the chlorophyll f-containing cyanobacterium Halomicronema hongdechloris.</title>
        <authorList>
            <person name="Li Y."/>
            <person name="Lin Y."/>
            <person name="Garvey C.J."/>
            <person name="Birch D."/>
            <person name="Corkery R.W."/>
            <person name="Loughlin P.C."/>
            <person name="Scheer H."/>
            <person name="Willows R.D."/>
            <person name="Chen M."/>
        </authorList>
    </citation>
    <scope>NUCLEOTIDE SEQUENCE [LARGE SCALE GENOMIC DNA]</scope>
    <source>
        <strain evidence="6 7">C2206</strain>
    </source>
</reference>
<dbReference type="GO" id="GO:0005829">
    <property type="term" value="C:cytosol"/>
    <property type="evidence" value="ECO:0007669"/>
    <property type="project" value="TreeGrafter"/>
</dbReference>
<dbReference type="Proteomes" id="UP000191901">
    <property type="component" value="Chromosome"/>
</dbReference>
<dbReference type="InterPro" id="IPR036320">
    <property type="entry name" value="Glycosyl_Trfase_fam3_N_dom_sf"/>
</dbReference>
<dbReference type="InterPro" id="IPR017459">
    <property type="entry name" value="Glycosyl_Trfase_fam3_N_dom"/>
</dbReference>
<gene>
    <name evidence="6" type="primary">trpD_3</name>
    <name evidence="6" type="ORF">XM38_031150</name>
</gene>
<sequence length="357" mass="38810">MSHQFRELLKKVGSGTHTSKQLTRQEAALATRMMLQQEATPAQIGAFLIAHRIRRPTSIELAGILDAYGVLGPRLSSQPSSKAAMVFGLPYDGRSRTAPAQPLVALLLATMGCPVVLHGSNCMPTKYGLPLIDIWQGLGIDWMGLSLAQVQAVFQATGVGFLYLPEQFPLAQGLVPYREQIGKRPPMATAELMWCPYAGDACLVSGYVHPPTEGLLTGTLDLQGIPHYLTVKGLEGSSDLPRARTAIIGIHRHGSEERLLLHAREYGLGDSSEFPLSEPLVYIEQLQQLLRGAPSPLMPVALWNGGFYLWQSGLCSSLEAGIAQAETLLVSGQVQETVTRLCDRIAASRRRDPLILR</sequence>
<dbReference type="Gene3D" id="1.20.970.10">
    <property type="entry name" value="Transferase, Pyrimidine Nucleoside Phosphorylase, Chain C"/>
    <property type="match status" value="1"/>
</dbReference>
<keyword evidence="3" id="KW-0028">Amino-acid biosynthesis</keyword>
<name>A0A1Z3HPD2_9CYAN</name>
<keyword evidence="2 6" id="KW-0808">Transferase</keyword>
<evidence type="ECO:0000256" key="3">
    <source>
        <dbReference type="ARBA" id="ARBA00023141"/>
    </source>
</evidence>
<keyword evidence="3" id="KW-0057">Aromatic amino acid biosynthesis</keyword>
<dbReference type="SUPFAM" id="SSF52418">
    <property type="entry name" value="Nucleoside phosphorylase/phosphoribosyltransferase catalytic domain"/>
    <property type="match status" value="1"/>
</dbReference>
<dbReference type="STRING" id="1641165.XM38_07040"/>
<dbReference type="PANTHER" id="PTHR43285">
    <property type="entry name" value="ANTHRANILATE PHOSPHORIBOSYLTRANSFERASE"/>
    <property type="match status" value="1"/>
</dbReference>
<dbReference type="KEGG" id="hhg:XM38_031150"/>
<dbReference type="NCBIfam" id="NF005635">
    <property type="entry name" value="PRK07394.1"/>
    <property type="match status" value="1"/>
</dbReference>
<evidence type="ECO:0000256" key="2">
    <source>
        <dbReference type="ARBA" id="ARBA00022679"/>
    </source>
</evidence>
<protein>
    <submittedName>
        <fullName evidence="6">Anthranilate phosphoribosyltransferase</fullName>
        <ecNumber evidence="6">2.4.2.18</ecNumber>
    </submittedName>
</protein>
<dbReference type="Gene3D" id="3.40.1030.10">
    <property type="entry name" value="Nucleoside phosphorylase/phosphoribosyltransferase catalytic domain"/>
    <property type="match status" value="1"/>
</dbReference>
<evidence type="ECO:0000259" key="4">
    <source>
        <dbReference type="Pfam" id="PF00591"/>
    </source>
</evidence>
<organism evidence="6 7">
    <name type="scientific">Halomicronema hongdechloris C2206</name>
    <dbReference type="NCBI Taxonomy" id="1641165"/>
    <lineage>
        <taxon>Bacteria</taxon>
        <taxon>Bacillati</taxon>
        <taxon>Cyanobacteriota</taxon>
        <taxon>Cyanophyceae</taxon>
        <taxon>Nodosilineales</taxon>
        <taxon>Nodosilineaceae</taxon>
        <taxon>Halomicronema</taxon>
    </lineage>
</organism>
<keyword evidence="1 6" id="KW-0328">Glycosyltransferase</keyword>
<dbReference type="InterPro" id="IPR035902">
    <property type="entry name" value="Nuc_phospho_transferase"/>
</dbReference>
<keyword evidence="7" id="KW-1185">Reference proteome</keyword>
<dbReference type="Pfam" id="PF02885">
    <property type="entry name" value="Glycos_trans_3N"/>
    <property type="match status" value="1"/>
</dbReference>
<dbReference type="GO" id="GO:0000162">
    <property type="term" value="P:L-tryptophan biosynthetic process"/>
    <property type="evidence" value="ECO:0007669"/>
    <property type="project" value="InterPro"/>
</dbReference>
<dbReference type="EC" id="2.4.2.18" evidence="6"/>
<evidence type="ECO:0000313" key="6">
    <source>
        <dbReference type="EMBL" id="ASC72161.1"/>
    </source>
</evidence>
<dbReference type="RefSeq" id="WP_080807041.1">
    <property type="nucleotide sequence ID" value="NZ_CP021983.2"/>
</dbReference>
<dbReference type="SUPFAM" id="SSF47648">
    <property type="entry name" value="Nucleoside phosphorylase/phosphoribosyltransferase N-terminal domain"/>
    <property type="match status" value="1"/>
</dbReference>
<evidence type="ECO:0000313" key="7">
    <source>
        <dbReference type="Proteomes" id="UP000191901"/>
    </source>
</evidence>
<dbReference type="InterPro" id="IPR005940">
    <property type="entry name" value="Anthranilate_Pribosyl_Tfrase"/>
</dbReference>
<evidence type="ECO:0000259" key="5">
    <source>
        <dbReference type="Pfam" id="PF02885"/>
    </source>
</evidence>
<evidence type="ECO:0000256" key="1">
    <source>
        <dbReference type="ARBA" id="ARBA00022676"/>
    </source>
</evidence>
<accession>A0A1Z3HPD2</accession>
<dbReference type="InterPro" id="IPR000312">
    <property type="entry name" value="Glycosyl_Trfase_fam3"/>
</dbReference>
<dbReference type="GO" id="GO:0004048">
    <property type="term" value="F:anthranilate phosphoribosyltransferase activity"/>
    <property type="evidence" value="ECO:0007669"/>
    <property type="project" value="UniProtKB-EC"/>
</dbReference>
<feature type="domain" description="Glycosyl transferase family 3" evidence="4">
    <location>
        <begin position="104"/>
        <end position="333"/>
    </location>
</feature>
<dbReference type="Pfam" id="PF00591">
    <property type="entry name" value="Glycos_transf_3"/>
    <property type="match status" value="1"/>
</dbReference>
<proteinExistence type="predicted"/>
<dbReference type="OrthoDB" id="9926at2"/>
<feature type="domain" description="Glycosyl transferase family 3 N-terminal" evidence="5">
    <location>
        <begin position="6"/>
        <end position="67"/>
    </location>
</feature>